<evidence type="ECO:0000256" key="3">
    <source>
        <dbReference type="SAM" id="MobiDB-lite"/>
    </source>
</evidence>
<dbReference type="CDD" id="cd12353">
    <property type="entry name" value="RRM2_TIA1_like"/>
    <property type="match status" value="1"/>
</dbReference>
<feature type="region of interest" description="Disordered" evidence="3">
    <location>
        <begin position="50"/>
        <end position="76"/>
    </location>
</feature>
<dbReference type="InterPro" id="IPR003954">
    <property type="entry name" value="RRM_euk-type"/>
</dbReference>
<evidence type="ECO:0000256" key="1">
    <source>
        <dbReference type="ARBA" id="ARBA00022884"/>
    </source>
</evidence>
<gene>
    <name evidence="5" type="ORF">PHYEVI_LOCUS1672</name>
</gene>
<dbReference type="Pfam" id="PF00076">
    <property type="entry name" value="RRM_1"/>
    <property type="match status" value="2"/>
</dbReference>
<evidence type="ECO:0000259" key="4">
    <source>
        <dbReference type="PROSITE" id="PS50102"/>
    </source>
</evidence>
<name>A0A9N9XJV6_PHYSR</name>
<dbReference type="GO" id="GO:0003723">
    <property type="term" value="F:RNA binding"/>
    <property type="evidence" value="ECO:0007669"/>
    <property type="project" value="UniProtKB-UniRule"/>
</dbReference>
<evidence type="ECO:0000313" key="5">
    <source>
        <dbReference type="EMBL" id="CAG9855216.1"/>
    </source>
</evidence>
<evidence type="ECO:0000256" key="2">
    <source>
        <dbReference type="PROSITE-ProRule" id="PRU00176"/>
    </source>
</evidence>
<feature type="domain" description="RRM" evidence="4">
    <location>
        <begin position="182"/>
        <end position="260"/>
    </location>
</feature>
<proteinExistence type="predicted"/>
<dbReference type="Gene3D" id="3.30.70.330">
    <property type="match status" value="2"/>
</dbReference>
<dbReference type="InterPro" id="IPR035979">
    <property type="entry name" value="RBD_domain_sf"/>
</dbReference>
<protein>
    <recommendedName>
        <fullName evidence="4">RRM domain-containing protein</fullName>
    </recommendedName>
</protein>
<dbReference type="InterPro" id="IPR012677">
    <property type="entry name" value="Nucleotide-bd_a/b_plait_sf"/>
</dbReference>
<dbReference type="SMART" id="SM00360">
    <property type="entry name" value="RRM"/>
    <property type="match status" value="2"/>
</dbReference>
<dbReference type="SMART" id="SM00361">
    <property type="entry name" value="RRM_1"/>
    <property type="match status" value="2"/>
</dbReference>
<feature type="compositionally biased region" description="Acidic residues" evidence="3">
    <location>
        <begin position="58"/>
        <end position="71"/>
    </location>
</feature>
<dbReference type="FunFam" id="3.30.70.330:FF:000317">
    <property type="entry name" value="Rox8, isoform B"/>
    <property type="match status" value="1"/>
</dbReference>
<dbReference type="InterPro" id="IPR000504">
    <property type="entry name" value="RRM_dom"/>
</dbReference>
<reference evidence="5" key="1">
    <citation type="submission" date="2022-01" db="EMBL/GenBank/DDBJ databases">
        <authorList>
            <person name="King R."/>
        </authorList>
    </citation>
    <scope>NUCLEOTIDE SEQUENCE</scope>
</reference>
<dbReference type="PANTHER" id="PTHR10352">
    <property type="entry name" value="EUKARYOTIC TRANSLATION INITIATION FACTOR 3 SUBUNIT G"/>
    <property type="match status" value="1"/>
</dbReference>
<dbReference type="Proteomes" id="UP001153712">
    <property type="component" value="Chromosome 10"/>
</dbReference>
<dbReference type="PROSITE" id="PS50102">
    <property type="entry name" value="RRM"/>
    <property type="match status" value="2"/>
</dbReference>
<dbReference type="CDD" id="cd12354">
    <property type="entry name" value="RRM3_TIA1_like"/>
    <property type="match status" value="1"/>
</dbReference>
<feature type="domain" description="RRM" evidence="4">
    <location>
        <begin position="288"/>
        <end position="360"/>
    </location>
</feature>
<sequence>MCSERKLLPENFYEELNKIVRKNETITEPCENVHEEYNVVVKTVSADADKASITADKDENESPEGSTDSEDDPVHVKMPCFSDTDEKDHLKIVIVDNMSIKNPSGAKKSCMEIFWTTGIDYVKLFSNISFNMLTMSTLMMPAPAMTATPMSTPGLLPVPTKLEVAGKITINHSATANKAEHHHIFVGDLSPEIETQTLRDAFAAFGEISDCRVVRDPQTLKSKGYGFVSFIKKAEAESAIAAMNGQWLGSRSIRTNWATRKPPAPKSEANSKPLTFDEVYNQSSPTNCTVYCGGITNGLTEELMQKTFAPFGTIQEIRVFKEKGYAFVRFSTKESATHAIVAVHNTDINGQIVKCSWGKESGDPNNAPVAGQAIASTSFPYTAYGQQLSYWYPQSYPAASSAQIQGQFIGGMQGYAYGQFGGYQQSYMGMGLQVPTAATAWQGIPSQPQIPATPQQMTAPAATLQQPGIVFPIQQYQLGDEEWLLV</sequence>
<dbReference type="EMBL" id="OU900103">
    <property type="protein sequence ID" value="CAG9855216.1"/>
    <property type="molecule type" value="Genomic_DNA"/>
</dbReference>
<dbReference type="SUPFAM" id="SSF54928">
    <property type="entry name" value="RNA-binding domain, RBD"/>
    <property type="match status" value="2"/>
</dbReference>
<keyword evidence="6" id="KW-1185">Reference proteome</keyword>
<evidence type="ECO:0000313" key="6">
    <source>
        <dbReference type="Proteomes" id="UP001153712"/>
    </source>
</evidence>
<accession>A0A9N9XJV6</accession>
<organism evidence="5 6">
    <name type="scientific">Phyllotreta striolata</name>
    <name type="common">Striped flea beetle</name>
    <name type="synonym">Crioceris striolata</name>
    <dbReference type="NCBI Taxonomy" id="444603"/>
    <lineage>
        <taxon>Eukaryota</taxon>
        <taxon>Metazoa</taxon>
        <taxon>Ecdysozoa</taxon>
        <taxon>Arthropoda</taxon>
        <taxon>Hexapoda</taxon>
        <taxon>Insecta</taxon>
        <taxon>Pterygota</taxon>
        <taxon>Neoptera</taxon>
        <taxon>Endopterygota</taxon>
        <taxon>Coleoptera</taxon>
        <taxon>Polyphaga</taxon>
        <taxon>Cucujiformia</taxon>
        <taxon>Chrysomeloidea</taxon>
        <taxon>Chrysomelidae</taxon>
        <taxon>Galerucinae</taxon>
        <taxon>Alticini</taxon>
        <taxon>Phyllotreta</taxon>
    </lineage>
</organism>
<keyword evidence="1 2" id="KW-0694">RNA-binding</keyword>
<dbReference type="OrthoDB" id="439808at2759"/>
<dbReference type="AlphaFoldDB" id="A0A9N9XJV6"/>
<dbReference type="FunFam" id="3.30.70.330:FF:000419">
    <property type="entry name" value="CLUMA_CG006354, isoform A"/>
    <property type="match status" value="1"/>
</dbReference>